<dbReference type="Pfam" id="PF20163">
    <property type="entry name" value="DUF6536"/>
    <property type="match status" value="1"/>
</dbReference>
<feature type="region of interest" description="Disordered" evidence="1">
    <location>
        <begin position="808"/>
        <end position="848"/>
    </location>
</feature>
<feature type="compositionally biased region" description="Polar residues" evidence="1">
    <location>
        <begin position="758"/>
        <end position="769"/>
    </location>
</feature>
<feature type="transmembrane region" description="Helical" evidence="2">
    <location>
        <begin position="513"/>
        <end position="533"/>
    </location>
</feature>
<dbReference type="Proteomes" id="UP000799302">
    <property type="component" value="Unassembled WGS sequence"/>
</dbReference>
<name>A0A6A6URF9_9PEZI</name>
<accession>A0A6A6URF9</accession>
<feature type="transmembrane region" description="Helical" evidence="2">
    <location>
        <begin position="688"/>
        <end position="708"/>
    </location>
</feature>
<dbReference type="AlphaFoldDB" id="A0A6A6URF9"/>
<dbReference type="OrthoDB" id="5429634at2759"/>
<reference evidence="4" key="1">
    <citation type="journal article" date="2020" name="Stud. Mycol.">
        <title>101 Dothideomycetes genomes: a test case for predicting lifestyles and emergence of pathogens.</title>
        <authorList>
            <person name="Haridas S."/>
            <person name="Albert R."/>
            <person name="Binder M."/>
            <person name="Bloem J."/>
            <person name="Labutti K."/>
            <person name="Salamov A."/>
            <person name="Andreopoulos B."/>
            <person name="Baker S."/>
            <person name="Barry K."/>
            <person name="Bills G."/>
            <person name="Bluhm B."/>
            <person name="Cannon C."/>
            <person name="Castanera R."/>
            <person name="Culley D."/>
            <person name="Daum C."/>
            <person name="Ezra D."/>
            <person name="Gonzalez J."/>
            <person name="Henrissat B."/>
            <person name="Kuo A."/>
            <person name="Liang C."/>
            <person name="Lipzen A."/>
            <person name="Lutzoni F."/>
            <person name="Magnuson J."/>
            <person name="Mondo S."/>
            <person name="Nolan M."/>
            <person name="Ohm R."/>
            <person name="Pangilinan J."/>
            <person name="Park H.-J."/>
            <person name="Ramirez L."/>
            <person name="Alfaro M."/>
            <person name="Sun H."/>
            <person name="Tritt A."/>
            <person name="Yoshinaga Y."/>
            <person name="Zwiers L.-H."/>
            <person name="Turgeon B."/>
            <person name="Goodwin S."/>
            <person name="Spatafora J."/>
            <person name="Crous P."/>
            <person name="Grigoriev I."/>
        </authorList>
    </citation>
    <scope>NUCLEOTIDE SEQUENCE</scope>
    <source>
        <strain evidence="4">CBS 115976</strain>
    </source>
</reference>
<feature type="transmembrane region" description="Helical" evidence="2">
    <location>
        <begin position="105"/>
        <end position="127"/>
    </location>
</feature>
<feature type="transmembrane region" description="Helical" evidence="2">
    <location>
        <begin position="168"/>
        <end position="184"/>
    </location>
</feature>
<feature type="transmembrane region" description="Helical" evidence="2">
    <location>
        <begin position="638"/>
        <end position="655"/>
    </location>
</feature>
<evidence type="ECO:0000256" key="2">
    <source>
        <dbReference type="SAM" id="Phobius"/>
    </source>
</evidence>
<feature type="transmembrane region" description="Helical" evidence="2">
    <location>
        <begin position="391"/>
        <end position="417"/>
    </location>
</feature>
<feature type="compositionally biased region" description="Polar residues" evidence="1">
    <location>
        <begin position="813"/>
        <end position="823"/>
    </location>
</feature>
<keyword evidence="2" id="KW-0812">Transmembrane</keyword>
<feature type="transmembrane region" description="Helical" evidence="2">
    <location>
        <begin position="62"/>
        <end position="85"/>
    </location>
</feature>
<dbReference type="EMBL" id="MU004230">
    <property type="protein sequence ID" value="KAF2674899.1"/>
    <property type="molecule type" value="Genomic_DNA"/>
</dbReference>
<keyword evidence="5" id="KW-1185">Reference proteome</keyword>
<evidence type="ECO:0000313" key="4">
    <source>
        <dbReference type="EMBL" id="KAF2674899.1"/>
    </source>
</evidence>
<feature type="domain" description="DUF6536" evidence="3">
    <location>
        <begin position="64"/>
        <end position="207"/>
    </location>
</feature>
<sequence>MNTMNENHELMAVGTSMKDSMAYDPQEMNCRGPRFASVKAMAPFFPQVDSSRPKSWYSRQDVILAAASITAAAVFLINTISTIVISQKYSNSDLYVGNCETASQISSGLHVMINVLASLLLGASNYCMQLLTAPTRSDVDKAHAKRIWLDIGVPSLRNLKYMAKKRRVAWWLLGLSSVPLHFLYNSGIYNSQPHNAINFLVVKPDFLNDGPVSTRTATTVAMSRRNVTLESLPQGPPYKIETLPIDSNWGQGNGQWTFNISNFCSDDSCTDYRQKVMNNSFSKNLTKSQCLDAYLTSSGNRSDVLLISTEDILAPNTTFSSNNTLLFAAESYLSTPGFYWECGSTNTFDCRTRSNLLKNPTLIENWNVIGYKIDYCLSSERSLDEACVVKYSLPIMIIVCCANWCKCICIIYTLIIAHQKQDDETLSTIGDAIVSFLAAPDSTTKRMCLISGPTDKNDAKFPLRGIWKWRPIQLKKVRPVPKKDESSPWDHLEPRVWTRCRLRMSDSASHRRWRCTIASCVILAFLGAGLLAWELNTIGDNAGSAGIFTGLGFGEANQYAQGRVGLANKPYYVQLYFDIMFANAWQFAASMVYVQYNSLLTCMLANREWNRYATEKKPIRVSTPVGLQRSSYYISMPWRYGVPLMAATSFIQWSLSQSMFVVLQDTEGPTQEFDGASELGAMSVGFSVWPTIVSILLGLILMIVLILYGRKPYPGHIPIGATCSAVISAACHPKSGDEECFKFPVQWGAVSHPSSWSVQISKDQDTSNGDNGGFKPPSHDQEKIIVETMKSDDEVVIQSENPLQLEAGPKTNIVRSRSAQEAAQDTPGHCCFSTARDLEPPEEGGTYA</sequence>
<organism evidence="4 5">
    <name type="scientific">Microthyrium microscopicum</name>
    <dbReference type="NCBI Taxonomy" id="703497"/>
    <lineage>
        <taxon>Eukaryota</taxon>
        <taxon>Fungi</taxon>
        <taxon>Dikarya</taxon>
        <taxon>Ascomycota</taxon>
        <taxon>Pezizomycotina</taxon>
        <taxon>Dothideomycetes</taxon>
        <taxon>Dothideomycetes incertae sedis</taxon>
        <taxon>Microthyriales</taxon>
        <taxon>Microthyriaceae</taxon>
        <taxon>Microthyrium</taxon>
    </lineage>
</organism>
<dbReference type="PANTHER" id="PTHR35395:SF1">
    <property type="entry name" value="DUF6536 DOMAIN-CONTAINING PROTEIN"/>
    <property type="match status" value="1"/>
</dbReference>
<protein>
    <recommendedName>
        <fullName evidence="3">DUF6536 domain-containing protein</fullName>
    </recommendedName>
</protein>
<gene>
    <name evidence="4" type="ORF">BT63DRAFT_449888</name>
</gene>
<feature type="region of interest" description="Disordered" evidence="1">
    <location>
        <begin position="758"/>
        <end position="779"/>
    </location>
</feature>
<dbReference type="PANTHER" id="PTHR35395">
    <property type="entry name" value="DUF6536 DOMAIN-CONTAINING PROTEIN"/>
    <property type="match status" value="1"/>
</dbReference>
<evidence type="ECO:0000256" key="1">
    <source>
        <dbReference type="SAM" id="MobiDB-lite"/>
    </source>
</evidence>
<dbReference type="InterPro" id="IPR046623">
    <property type="entry name" value="DUF6536"/>
</dbReference>
<proteinExistence type="predicted"/>
<keyword evidence="2" id="KW-1133">Transmembrane helix</keyword>
<evidence type="ECO:0000313" key="5">
    <source>
        <dbReference type="Proteomes" id="UP000799302"/>
    </source>
</evidence>
<keyword evidence="2" id="KW-0472">Membrane</keyword>
<feature type="transmembrane region" description="Helical" evidence="2">
    <location>
        <begin position="575"/>
        <end position="594"/>
    </location>
</feature>
<evidence type="ECO:0000259" key="3">
    <source>
        <dbReference type="Pfam" id="PF20163"/>
    </source>
</evidence>